<dbReference type="AlphaFoldDB" id="B8GIJ9"/>
<name>B8GIJ9_METPE</name>
<keyword evidence="3" id="KW-1185">Reference proteome</keyword>
<dbReference type="InterPro" id="IPR000073">
    <property type="entry name" value="AB_hydrolase_1"/>
</dbReference>
<evidence type="ECO:0000259" key="1">
    <source>
        <dbReference type="Pfam" id="PF12697"/>
    </source>
</evidence>
<dbReference type="eggNOG" id="arCOG01662">
    <property type="taxonomic scope" value="Archaea"/>
</dbReference>
<feature type="domain" description="AB hydrolase-1" evidence="1">
    <location>
        <begin position="33"/>
        <end position="145"/>
    </location>
</feature>
<dbReference type="GeneID" id="7270096"/>
<dbReference type="HOGENOM" id="CLU_1227663_0_0_2"/>
<dbReference type="RefSeq" id="WP_012618131.1">
    <property type="nucleotide sequence ID" value="NC_011832.1"/>
</dbReference>
<dbReference type="InterPro" id="IPR029058">
    <property type="entry name" value="AB_hydrolase_fold"/>
</dbReference>
<proteinExistence type="predicted"/>
<sequence length="236" mass="25898">MARLTIEEIFVPGTTCRIPGILIRPAEPTGAAVIVHGYGGNKEEQLGLGFRVANAGLAACVIDLRGHGSHPLPLDAGMRDDTEEVIRYLRSFGKVVAIGHSVGGRLALLSSADYHIALSPPLRETFDEETRERLKLVRSYRVRPHDTAALFEVLRQLPIRDPVHYAGKNSLILYGERDMPEIIADCSALARAGGPVFCIPGAFHNDIYLAEEAMTTISDRIREWFPGKDTTTPDRS</sequence>
<dbReference type="KEGG" id="mpl:Mpal_1491"/>
<dbReference type="OrthoDB" id="69293at2157"/>
<dbReference type="STRING" id="521011.Mpal_1491"/>
<dbReference type="Pfam" id="PF12697">
    <property type="entry name" value="Abhydrolase_6"/>
    <property type="match status" value="1"/>
</dbReference>
<gene>
    <name evidence="2" type="ordered locus">Mpal_1491</name>
</gene>
<dbReference type="Proteomes" id="UP000002457">
    <property type="component" value="Chromosome"/>
</dbReference>
<protein>
    <recommendedName>
        <fullName evidence="1">AB hydrolase-1 domain-containing protein</fullName>
    </recommendedName>
</protein>
<reference evidence="2 3" key="1">
    <citation type="journal article" date="2015" name="Genome Announc.">
        <title>Complete Genome Sequence of Methanosphaerula palustris E1-9CT, a Hydrogenotrophic Methanogen Isolated from a Minerotrophic Fen Peatland.</title>
        <authorList>
            <person name="Cadillo-Quiroz H."/>
            <person name="Browne P."/>
            <person name="Kyrpides N."/>
            <person name="Woyke T."/>
            <person name="Goodwin L."/>
            <person name="Detter C."/>
            <person name="Yavitt J.B."/>
            <person name="Zinder S.H."/>
        </authorList>
    </citation>
    <scope>NUCLEOTIDE SEQUENCE [LARGE SCALE GENOMIC DNA]</scope>
    <source>
        <strain evidence="3">ATCC BAA-1556 / DSM 19958 / E1-9c</strain>
    </source>
</reference>
<evidence type="ECO:0000313" key="2">
    <source>
        <dbReference type="EMBL" id="ACL16812.1"/>
    </source>
</evidence>
<organism evidence="2 3">
    <name type="scientific">Methanosphaerula palustris (strain ATCC BAA-1556 / DSM 19958 / E1-9c)</name>
    <dbReference type="NCBI Taxonomy" id="521011"/>
    <lineage>
        <taxon>Archaea</taxon>
        <taxon>Methanobacteriati</taxon>
        <taxon>Methanobacteriota</taxon>
        <taxon>Stenosarchaea group</taxon>
        <taxon>Methanomicrobia</taxon>
        <taxon>Methanomicrobiales</taxon>
        <taxon>Methanoregulaceae</taxon>
        <taxon>Methanosphaerula</taxon>
    </lineage>
</organism>
<dbReference type="SUPFAM" id="SSF53474">
    <property type="entry name" value="alpha/beta-Hydrolases"/>
    <property type="match status" value="1"/>
</dbReference>
<dbReference type="EMBL" id="CP001338">
    <property type="protein sequence ID" value="ACL16812.1"/>
    <property type="molecule type" value="Genomic_DNA"/>
</dbReference>
<evidence type="ECO:0000313" key="3">
    <source>
        <dbReference type="Proteomes" id="UP000002457"/>
    </source>
</evidence>
<accession>B8GIJ9</accession>
<dbReference type="Gene3D" id="3.40.50.1820">
    <property type="entry name" value="alpha/beta hydrolase"/>
    <property type="match status" value="1"/>
</dbReference>